<keyword evidence="1" id="KW-0812">Transmembrane</keyword>
<proteinExistence type="predicted"/>
<dbReference type="KEGG" id="ttt:THITE_2022607"/>
<dbReference type="AlphaFoldDB" id="G2QYH3"/>
<dbReference type="InterPro" id="IPR000477">
    <property type="entry name" value="RT_dom"/>
</dbReference>
<evidence type="ECO:0000259" key="2">
    <source>
        <dbReference type="PROSITE" id="PS50878"/>
    </source>
</evidence>
<sequence length="94" mass="10725">LNISRAFNTVNYPRLLATLQDLSYPRWLGIIRKDKVAAEAKTLPITIGLTLSSPLSPMLFLLYISTLYRVLKERHPYLGLVEFANDTNLLAFCR</sequence>
<dbReference type="OrthoDB" id="4842715at2759"/>
<dbReference type="RefSeq" id="XP_003653404.1">
    <property type="nucleotide sequence ID" value="XM_003653356.1"/>
</dbReference>
<dbReference type="GeneID" id="11515283"/>
<protein>
    <recommendedName>
        <fullName evidence="2">Reverse transcriptase domain-containing protein</fullName>
    </recommendedName>
</protein>
<evidence type="ECO:0000256" key="1">
    <source>
        <dbReference type="SAM" id="Phobius"/>
    </source>
</evidence>
<feature type="transmembrane region" description="Helical" evidence="1">
    <location>
        <begin position="43"/>
        <end position="64"/>
    </location>
</feature>
<feature type="domain" description="Reverse transcriptase" evidence="2">
    <location>
        <begin position="1"/>
        <end position="94"/>
    </location>
</feature>
<dbReference type="PROSITE" id="PS50878">
    <property type="entry name" value="RT_POL"/>
    <property type="match status" value="1"/>
</dbReference>
<name>G2QYH3_THETT</name>
<evidence type="ECO:0000313" key="3">
    <source>
        <dbReference type="EMBL" id="AEO67068.1"/>
    </source>
</evidence>
<dbReference type="EMBL" id="CP003010">
    <property type="protein sequence ID" value="AEO67068.1"/>
    <property type="molecule type" value="Genomic_DNA"/>
</dbReference>
<gene>
    <name evidence="3" type="ORF">THITE_2022607</name>
</gene>
<dbReference type="STRING" id="578455.G2QYH3"/>
<dbReference type="HOGENOM" id="CLU_2392079_0_0_1"/>
<feature type="non-terminal residue" evidence="3">
    <location>
        <position position="1"/>
    </location>
</feature>
<accession>G2QYH3</accession>
<dbReference type="Proteomes" id="UP000008181">
    <property type="component" value="Chromosome 2"/>
</dbReference>
<feature type="non-terminal residue" evidence="3">
    <location>
        <position position="94"/>
    </location>
</feature>
<keyword evidence="1" id="KW-0472">Membrane</keyword>
<reference evidence="3 4" key="1">
    <citation type="journal article" date="2011" name="Nat. Biotechnol.">
        <title>Comparative genomic analysis of the thermophilic biomass-degrading fungi Myceliophthora thermophila and Thielavia terrestris.</title>
        <authorList>
            <person name="Berka R.M."/>
            <person name="Grigoriev I.V."/>
            <person name="Otillar R."/>
            <person name="Salamov A."/>
            <person name="Grimwood J."/>
            <person name="Reid I."/>
            <person name="Ishmael N."/>
            <person name="John T."/>
            <person name="Darmond C."/>
            <person name="Moisan M.-C."/>
            <person name="Henrissat B."/>
            <person name="Coutinho P.M."/>
            <person name="Lombard V."/>
            <person name="Natvig D.O."/>
            <person name="Lindquist E."/>
            <person name="Schmutz J."/>
            <person name="Lucas S."/>
            <person name="Harris P."/>
            <person name="Powlowski J."/>
            <person name="Bellemare A."/>
            <person name="Taylor D."/>
            <person name="Butler G."/>
            <person name="de Vries R.P."/>
            <person name="Allijn I.E."/>
            <person name="van den Brink J."/>
            <person name="Ushinsky S."/>
            <person name="Storms R."/>
            <person name="Powell A.J."/>
            <person name="Paulsen I.T."/>
            <person name="Elbourne L.D.H."/>
            <person name="Baker S.E."/>
            <person name="Magnuson J."/>
            <person name="LaBoissiere S."/>
            <person name="Clutterbuck A.J."/>
            <person name="Martinez D."/>
            <person name="Wogulis M."/>
            <person name="de Leon A.L."/>
            <person name="Rey M.W."/>
            <person name="Tsang A."/>
        </authorList>
    </citation>
    <scope>NUCLEOTIDE SEQUENCE [LARGE SCALE GENOMIC DNA]</scope>
    <source>
        <strain evidence="4">ATCC 38088 / NRRL 8126</strain>
    </source>
</reference>
<evidence type="ECO:0000313" key="4">
    <source>
        <dbReference type="Proteomes" id="UP000008181"/>
    </source>
</evidence>
<keyword evidence="4" id="KW-1185">Reference proteome</keyword>
<organism evidence="3 4">
    <name type="scientific">Thermothielavioides terrestris (strain ATCC 38088 / NRRL 8126)</name>
    <name type="common">Thielavia terrestris</name>
    <dbReference type="NCBI Taxonomy" id="578455"/>
    <lineage>
        <taxon>Eukaryota</taxon>
        <taxon>Fungi</taxon>
        <taxon>Dikarya</taxon>
        <taxon>Ascomycota</taxon>
        <taxon>Pezizomycotina</taxon>
        <taxon>Sordariomycetes</taxon>
        <taxon>Sordariomycetidae</taxon>
        <taxon>Sordariales</taxon>
        <taxon>Chaetomiaceae</taxon>
        <taxon>Thermothielavioides</taxon>
        <taxon>Thermothielavioides terrestris</taxon>
    </lineage>
</organism>
<keyword evidence="1" id="KW-1133">Transmembrane helix</keyword>